<evidence type="ECO:0000313" key="2">
    <source>
        <dbReference type="EMBL" id="KCW48029.1"/>
    </source>
</evidence>
<reference evidence="2" key="1">
    <citation type="submission" date="2013-07" db="EMBL/GenBank/DDBJ databases">
        <title>The genome of Eucalyptus grandis.</title>
        <authorList>
            <person name="Schmutz J."/>
            <person name="Hayes R."/>
            <person name="Myburg A."/>
            <person name="Tuskan G."/>
            <person name="Grattapaglia D."/>
            <person name="Rokhsar D.S."/>
        </authorList>
    </citation>
    <scope>NUCLEOTIDE SEQUENCE</scope>
    <source>
        <tissue evidence="2">Leaf extractions</tissue>
    </source>
</reference>
<evidence type="ECO:0000256" key="1">
    <source>
        <dbReference type="SAM" id="SignalP"/>
    </source>
</evidence>
<dbReference type="AlphaFoldDB" id="A0A059A2S4"/>
<name>A0A059A2S4_EUCGR</name>
<protein>
    <submittedName>
        <fullName evidence="2">Uncharacterized protein</fullName>
    </submittedName>
</protein>
<accession>A0A059A2S4</accession>
<gene>
    <name evidence="2" type="ORF">EUGRSUZ_K01764</name>
</gene>
<feature type="signal peptide" evidence="1">
    <location>
        <begin position="1"/>
        <end position="17"/>
    </location>
</feature>
<feature type="chain" id="PRO_5001572868" evidence="1">
    <location>
        <begin position="18"/>
        <end position="81"/>
    </location>
</feature>
<keyword evidence="1" id="KW-0732">Signal</keyword>
<organism evidence="2">
    <name type="scientific">Eucalyptus grandis</name>
    <name type="common">Flooded gum</name>
    <dbReference type="NCBI Taxonomy" id="71139"/>
    <lineage>
        <taxon>Eukaryota</taxon>
        <taxon>Viridiplantae</taxon>
        <taxon>Streptophyta</taxon>
        <taxon>Embryophyta</taxon>
        <taxon>Tracheophyta</taxon>
        <taxon>Spermatophyta</taxon>
        <taxon>Magnoliopsida</taxon>
        <taxon>eudicotyledons</taxon>
        <taxon>Gunneridae</taxon>
        <taxon>Pentapetalae</taxon>
        <taxon>rosids</taxon>
        <taxon>malvids</taxon>
        <taxon>Myrtales</taxon>
        <taxon>Myrtaceae</taxon>
        <taxon>Myrtoideae</taxon>
        <taxon>Eucalypteae</taxon>
        <taxon>Eucalyptus</taxon>
    </lineage>
</organism>
<dbReference type="InParanoid" id="A0A059A2S4"/>
<proteinExistence type="predicted"/>
<dbReference type="EMBL" id="KK198763">
    <property type="protein sequence ID" value="KCW48029.1"/>
    <property type="molecule type" value="Genomic_DNA"/>
</dbReference>
<dbReference type="Gramene" id="KCW48029">
    <property type="protein sequence ID" value="KCW48029"/>
    <property type="gene ID" value="EUGRSUZ_K01764"/>
</dbReference>
<sequence length="81" mass="8736">MTGAAVALLAWLEVVASEELHRRGVLSEKRTETADLQGVMENLRSLCESESHTLSSSTGRCSIFIERESVRSSGKNPGASD</sequence>